<sequence length="325" mass="37217">MYTTSQLRRMSLQQAPVPLASLHCHLTKHPEFFLVGGDIYLQAEQTLFRVHSHFLIRDSSRFRYLFRPPSRPAKQRRGTTPRRPIRLDEKAETLELLFQVIYNPRYNMYSFTTRQWGLVLDIAHRWELKAIREVAISEVDKILSPTSRRIGFYSRHKVPSSRLIPYYLELCLRPDCLSDDEIVIIGQGVSSTIMRTRERSRFDKDQAEKCLSEILGCEVEHAKRIGAYPIDYIVKTVPLPSSTSTRLSLVDPHFGGVRAGVGDSVEDWEVLIRLTGHGLGGSLKDGSDNLGFFFLRNNGTKDVALWRNNKGKPHLGPPVQQVCKK</sequence>
<evidence type="ECO:0000313" key="1">
    <source>
        <dbReference type="EMBL" id="TFK74674.1"/>
    </source>
</evidence>
<proteinExistence type="predicted"/>
<dbReference type="Proteomes" id="UP000308600">
    <property type="component" value="Unassembled WGS sequence"/>
</dbReference>
<organism evidence="1 2">
    <name type="scientific">Pluteus cervinus</name>
    <dbReference type="NCBI Taxonomy" id="181527"/>
    <lineage>
        <taxon>Eukaryota</taxon>
        <taxon>Fungi</taxon>
        <taxon>Dikarya</taxon>
        <taxon>Basidiomycota</taxon>
        <taxon>Agaricomycotina</taxon>
        <taxon>Agaricomycetes</taxon>
        <taxon>Agaricomycetidae</taxon>
        <taxon>Agaricales</taxon>
        <taxon>Pluteineae</taxon>
        <taxon>Pluteaceae</taxon>
        <taxon>Pluteus</taxon>
    </lineage>
</organism>
<name>A0ACD3BAD8_9AGAR</name>
<keyword evidence="2" id="KW-1185">Reference proteome</keyword>
<accession>A0ACD3BAD8</accession>
<gene>
    <name evidence="1" type="ORF">BDN72DRAFT_853980</name>
</gene>
<protein>
    <submittedName>
        <fullName evidence="1">Uncharacterized protein</fullName>
    </submittedName>
</protein>
<dbReference type="EMBL" id="ML208267">
    <property type="protein sequence ID" value="TFK74674.1"/>
    <property type="molecule type" value="Genomic_DNA"/>
</dbReference>
<reference evidence="1 2" key="1">
    <citation type="journal article" date="2019" name="Nat. Ecol. Evol.">
        <title>Megaphylogeny resolves global patterns of mushroom evolution.</title>
        <authorList>
            <person name="Varga T."/>
            <person name="Krizsan K."/>
            <person name="Foldi C."/>
            <person name="Dima B."/>
            <person name="Sanchez-Garcia M."/>
            <person name="Sanchez-Ramirez S."/>
            <person name="Szollosi G.J."/>
            <person name="Szarkandi J.G."/>
            <person name="Papp V."/>
            <person name="Albert L."/>
            <person name="Andreopoulos W."/>
            <person name="Angelini C."/>
            <person name="Antonin V."/>
            <person name="Barry K.W."/>
            <person name="Bougher N.L."/>
            <person name="Buchanan P."/>
            <person name="Buyck B."/>
            <person name="Bense V."/>
            <person name="Catcheside P."/>
            <person name="Chovatia M."/>
            <person name="Cooper J."/>
            <person name="Damon W."/>
            <person name="Desjardin D."/>
            <person name="Finy P."/>
            <person name="Geml J."/>
            <person name="Haridas S."/>
            <person name="Hughes K."/>
            <person name="Justo A."/>
            <person name="Karasinski D."/>
            <person name="Kautmanova I."/>
            <person name="Kiss B."/>
            <person name="Kocsube S."/>
            <person name="Kotiranta H."/>
            <person name="LaButti K.M."/>
            <person name="Lechner B.E."/>
            <person name="Liimatainen K."/>
            <person name="Lipzen A."/>
            <person name="Lukacs Z."/>
            <person name="Mihaltcheva S."/>
            <person name="Morgado L.N."/>
            <person name="Niskanen T."/>
            <person name="Noordeloos M.E."/>
            <person name="Ohm R.A."/>
            <person name="Ortiz-Santana B."/>
            <person name="Ovrebo C."/>
            <person name="Racz N."/>
            <person name="Riley R."/>
            <person name="Savchenko A."/>
            <person name="Shiryaev A."/>
            <person name="Soop K."/>
            <person name="Spirin V."/>
            <person name="Szebenyi C."/>
            <person name="Tomsovsky M."/>
            <person name="Tulloss R.E."/>
            <person name="Uehling J."/>
            <person name="Grigoriev I.V."/>
            <person name="Vagvolgyi C."/>
            <person name="Papp T."/>
            <person name="Martin F.M."/>
            <person name="Miettinen O."/>
            <person name="Hibbett D.S."/>
            <person name="Nagy L.G."/>
        </authorList>
    </citation>
    <scope>NUCLEOTIDE SEQUENCE [LARGE SCALE GENOMIC DNA]</scope>
    <source>
        <strain evidence="1 2">NL-1719</strain>
    </source>
</reference>
<evidence type="ECO:0000313" key="2">
    <source>
        <dbReference type="Proteomes" id="UP000308600"/>
    </source>
</evidence>